<evidence type="ECO:0000256" key="2">
    <source>
        <dbReference type="SAM" id="Phobius"/>
    </source>
</evidence>
<feature type="transmembrane region" description="Helical" evidence="2">
    <location>
        <begin position="62"/>
        <end position="78"/>
    </location>
</feature>
<proteinExistence type="predicted"/>
<sequence length="138" mass="15147">MTNHVPNRGLEWASLTLGLALAYCMFPYIDRPLVAWNAGFVGTIIICCSITAICHYRSWTEWVNFVLGCWTVISPYALGFEALLSATLVHIALGICIAANAAIQLICEPGTKTSEQPQNEPFEERKPECSQELGSVPT</sequence>
<dbReference type="AlphaFoldDB" id="A0A7X6FSE2"/>
<keyword evidence="2" id="KW-0472">Membrane</keyword>
<evidence type="ECO:0000313" key="5">
    <source>
        <dbReference type="Proteomes" id="UP000558475"/>
    </source>
</evidence>
<dbReference type="EMBL" id="JAAXZB010000003">
    <property type="protein sequence ID" value="NKW11073.1"/>
    <property type="molecule type" value="Genomic_DNA"/>
</dbReference>
<keyword evidence="2" id="KW-1133">Transmembrane helix</keyword>
<gene>
    <name evidence="4" type="ORF">HGG76_25250</name>
</gene>
<evidence type="ECO:0000313" key="4">
    <source>
        <dbReference type="EMBL" id="NKW11073.1"/>
    </source>
</evidence>
<organism evidence="4 5">
    <name type="scientific">Brucella tritici</name>
    <dbReference type="NCBI Taxonomy" id="94626"/>
    <lineage>
        <taxon>Bacteria</taxon>
        <taxon>Pseudomonadati</taxon>
        <taxon>Pseudomonadota</taxon>
        <taxon>Alphaproteobacteria</taxon>
        <taxon>Hyphomicrobiales</taxon>
        <taxon>Brucellaceae</taxon>
        <taxon>Brucella/Ochrobactrum group</taxon>
        <taxon>Brucella</taxon>
    </lineage>
</organism>
<reference evidence="4 5" key="1">
    <citation type="submission" date="2020-04" db="EMBL/GenBank/DDBJ databases">
        <title>Whole genome sequencing of clinical and environmental type strains of Ochrobactrum.</title>
        <authorList>
            <person name="Dharne M."/>
        </authorList>
    </citation>
    <scope>NUCLEOTIDE SEQUENCE [LARGE SCALE GENOMIC DNA]</scope>
    <source>
        <strain evidence="4 5">DSM 13340</strain>
    </source>
</reference>
<evidence type="ECO:0000256" key="1">
    <source>
        <dbReference type="SAM" id="MobiDB-lite"/>
    </source>
</evidence>
<keyword evidence="2" id="KW-0812">Transmembrane</keyword>
<protein>
    <submittedName>
        <fullName evidence="4">SPW repeat protein</fullName>
    </submittedName>
</protein>
<feature type="transmembrane region" description="Helical" evidence="2">
    <location>
        <begin position="35"/>
        <end position="55"/>
    </location>
</feature>
<dbReference type="InterPro" id="IPR005530">
    <property type="entry name" value="SPW"/>
</dbReference>
<evidence type="ECO:0000259" key="3">
    <source>
        <dbReference type="Pfam" id="PF03779"/>
    </source>
</evidence>
<accession>A0A7X6FSE2</accession>
<name>A0A7X6FSE2_9HYPH</name>
<dbReference type="Proteomes" id="UP000558475">
    <property type="component" value="Unassembled WGS sequence"/>
</dbReference>
<feature type="region of interest" description="Disordered" evidence="1">
    <location>
        <begin position="113"/>
        <end position="138"/>
    </location>
</feature>
<feature type="domain" description="SPW repeat-containing integral membrane" evidence="3">
    <location>
        <begin position="11"/>
        <end position="101"/>
    </location>
</feature>
<feature type="transmembrane region" description="Helical" evidence="2">
    <location>
        <begin position="84"/>
        <end position="107"/>
    </location>
</feature>
<feature type="transmembrane region" description="Helical" evidence="2">
    <location>
        <begin position="12"/>
        <end position="29"/>
    </location>
</feature>
<dbReference type="Pfam" id="PF03779">
    <property type="entry name" value="SPW"/>
    <property type="match status" value="1"/>
</dbReference>
<comment type="caution">
    <text evidence="4">The sequence shown here is derived from an EMBL/GenBank/DDBJ whole genome shotgun (WGS) entry which is preliminary data.</text>
</comment>